<feature type="compositionally biased region" description="Polar residues" evidence="1">
    <location>
        <begin position="91"/>
        <end position="105"/>
    </location>
</feature>
<dbReference type="EMBL" id="JAADYS010002447">
    <property type="protein sequence ID" value="KAF4458474.1"/>
    <property type="molecule type" value="Genomic_DNA"/>
</dbReference>
<organism evidence="2 3">
    <name type="scientific">Fusarium albosuccineum</name>
    <dbReference type="NCBI Taxonomy" id="1237068"/>
    <lineage>
        <taxon>Eukaryota</taxon>
        <taxon>Fungi</taxon>
        <taxon>Dikarya</taxon>
        <taxon>Ascomycota</taxon>
        <taxon>Pezizomycotina</taxon>
        <taxon>Sordariomycetes</taxon>
        <taxon>Hypocreomycetidae</taxon>
        <taxon>Hypocreales</taxon>
        <taxon>Nectriaceae</taxon>
        <taxon>Fusarium</taxon>
        <taxon>Fusarium decemcellulare species complex</taxon>
    </lineage>
</organism>
<gene>
    <name evidence="2" type="ORF">FALBO_14790</name>
</gene>
<evidence type="ECO:0000313" key="3">
    <source>
        <dbReference type="Proteomes" id="UP000554235"/>
    </source>
</evidence>
<evidence type="ECO:0000256" key="1">
    <source>
        <dbReference type="SAM" id="MobiDB-lite"/>
    </source>
</evidence>
<proteinExistence type="predicted"/>
<name>A0A8H4P0Y1_9HYPO</name>
<feature type="compositionally biased region" description="Basic and acidic residues" evidence="1">
    <location>
        <begin position="80"/>
        <end position="90"/>
    </location>
</feature>
<sequence>MPRGNPSSFKEAYVWHIKAHCVPDVARVVMALDFLLGGSQNYDIIYHDEGLAAWNIYTPVDLPQPRDLIAELRKIGAVKEEPSQAAEKAETTGQADQPSTGQADQPSEKSQAEKAEVTGQADQPSEKP</sequence>
<accession>A0A8H4P0Y1</accession>
<feature type="compositionally biased region" description="Basic and acidic residues" evidence="1">
    <location>
        <begin position="106"/>
        <end position="116"/>
    </location>
</feature>
<keyword evidence="3" id="KW-1185">Reference proteome</keyword>
<feature type="region of interest" description="Disordered" evidence="1">
    <location>
        <begin position="80"/>
        <end position="128"/>
    </location>
</feature>
<comment type="caution">
    <text evidence="2">The sequence shown here is derived from an EMBL/GenBank/DDBJ whole genome shotgun (WGS) entry which is preliminary data.</text>
</comment>
<dbReference type="AlphaFoldDB" id="A0A8H4P0Y1"/>
<reference evidence="2 3" key="1">
    <citation type="submission" date="2020-01" db="EMBL/GenBank/DDBJ databases">
        <title>Identification and distribution of gene clusters putatively required for synthesis of sphingolipid metabolism inhibitors in phylogenetically diverse species of the filamentous fungus Fusarium.</title>
        <authorList>
            <person name="Kim H.-S."/>
            <person name="Busman M."/>
            <person name="Brown D.W."/>
            <person name="Divon H."/>
            <person name="Uhlig S."/>
            <person name="Proctor R.H."/>
        </authorList>
    </citation>
    <scope>NUCLEOTIDE SEQUENCE [LARGE SCALE GENOMIC DNA]</scope>
    <source>
        <strain evidence="2 3">NRRL 20459</strain>
    </source>
</reference>
<protein>
    <submittedName>
        <fullName evidence="2">Uncharacterized protein</fullName>
    </submittedName>
</protein>
<dbReference type="Proteomes" id="UP000554235">
    <property type="component" value="Unassembled WGS sequence"/>
</dbReference>
<evidence type="ECO:0000313" key="2">
    <source>
        <dbReference type="EMBL" id="KAF4458474.1"/>
    </source>
</evidence>